<comment type="caution">
    <text evidence="3">The sequence shown here is derived from an EMBL/GenBank/DDBJ whole genome shotgun (WGS) entry which is preliminary data.</text>
</comment>
<dbReference type="InterPro" id="IPR047057">
    <property type="entry name" value="MerR_fam"/>
</dbReference>
<keyword evidence="4" id="KW-1185">Reference proteome</keyword>
<sequence length="130" mass="14079">MADFETETAGKASGAMLAIGELADRIGVPTHVLRYWETRFPQLRPLQRSGRRRYYRAEDVALAERIHHLLHEKGFTVEGARKALSETVGAVRAEPVSPTVAIPVAPTAASDGIPVEALIALRQRLAAALG</sequence>
<organism evidence="3 4">
    <name type="scientific">Sphingopyxis soli</name>
    <dbReference type="NCBI Taxonomy" id="592051"/>
    <lineage>
        <taxon>Bacteria</taxon>
        <taxon>Pseudomonadati</taxon>
        <taxon>Pseudomonadota</taxon>
        <taxon>Alphaproteobacteria</taxon>
        <taxon>Sphingomonadales</taxon>
        <taxon>Sphingomonadaceae</taxon>
        <taxon>Sphingopyxis</taxon>
    </lineage>
</organism>
<dbReference type="EMBL" id="BAAAFE010000010">
    <property type="protein sequence ID" value="GAA0866957.1"/>
    <property type="molecule type" value="Genomic_DNA"/>
</dbReference>
<dbReference type="SMART" id="SM00422">
    <property type="entry name" value="HTH_MERR"/>
    <property type="match status" value="1"/>
</dbReference>
<feature type="domain" description="HTH merR-type" evidence="2">
    <location>
        <begin position="16"/>
        <end position="86"/>
    </location>
</feature>
<dbReference type="PANTHER" id="PTHR30204:SF15">
    <property type="entry name" value="BLL5018 PROTEIN"/>
    <property type="match status" value="1"/>
</dbReference>
<dbReference type="PROSITE" id="PS50937">
    <property type="entry name" value="HTH_MERR_2"/>
    <property type="match status" value="1"/>
</dbReference>
<dbReference type="Proteomes" id="UP001500738">
    <property type="component" value="Unassembled WGS sequence"/>
</dbReference>
<dbReference type="SUPFAM" id="SSF46955">
    <property type="entry name" value="Putative DNA-binding domain"/>
    <property type="match status" value="1"/>
</dbReference>
<gene>
    <name evidence="3" type="ORF">GCM10009115_32940</name>
</gene>
<reference evidence="4" key="1">
    <citation type="journal article" date="2019" name="Int. J. Syst. Evol. Microbiol.">
        <title>The Global Catalogue of Microorganisms (GCM) 10K type strain sequencing project: providing services to taxonomists for standard genome sequencing and annotation.</title>
        <authorList>
            <consortium name="The Broad Institute Genomics Platform"/>
            <consortium name="The Broad Institute Genome Sequencing Center for Infectious Disease"/>
            <person name="Wu L."/>
            <person name="Ma J."/>
        </authorList>
    </citation>
    <scope>NUCLEOTIDE SEQUENCE [LARGE SCALE GENOMIC DNA]</scope>
    <source>
        <strain evidence="4">JCM 15910</strain>
    </source>
</reference>
<evidence type="ECO:0000256" key="1">
    <source>
        <dbReference type="ARBA" id="ARBA00023125"/>
    </source>
</evidence>
<name>A0ABP3XSU5_9SPHN</name>
<dbReference type="RefSeq" id="WP_215352228.1">
    <property type="nucleotide sequence ID" value="NZ_BAAAFE010000010.1"/>
</dbReference>
<dbReference type="CDD" id="cd04765">
    <property type="entry name" value="HTH_MlrA-like_sg2"/>
    <property type="match status" value="1"/>
</dbReference>
<keyword evidence="1" id="KW-0238">DNA-binding</keyword>
<dbReference type="InterPro" id="IPR009061">
    <property type="entry name" value="DNA-bd_dom_put_sf"/>
</dbReference>
<dbReference type="InterPro" id="IPR000551">
    <property type="entry name" value="MerR-type_HTH_dom"/>
</dbReference>
<evidence type="ECO:0000313" key="3">
    <source>
        <dbReference type="EMBL" id="GAA0866957.1"/>
    </source>
</evidence>
<accession>A0ABP3XSU5</accession>
<dbReference type="Gene3D" id="1.10.1660.10">
    <property type="match status" value="1"/>
</dbReference>
<proteinExistence type="predicted"/>
<evidence type="ECO:0000313" key="4">
    <source>
        <dbReference type="Proteomes" id="UP001500738"/>
    </source>
</evidence>
<dbReference type="Pfam" id="PF13411">
    <property type="entry name" value="MerR_1"/>
    <property type="match status" value="1"/>
</dbReference>
<evidence type="ECO:0000259" key="2">
    <source>
        <dbReference type="PROSITE" id="PS50937"/>
    </source>
</evidence>
<dbReference type="PANTHER" id="PTHR30204">
    <property type="entry name" value="REDOX-CYCLING DRUG-SENSING TRANSCRIPTIONAL ACTIVATOR SOXR"/>
    <property type="match status" value="1"/>
</dbReference>
<protein>
    <recommendedName>
        <fullName evidence="2">HTH merR-type domain-containing protein</fullName>
    </recommendedName>
</protein>